<feature type="transmembrane region" description="Helical" evidence="6">
    <location>
        <begin position="153"/>
        <end position="174"/>
    </location>
</feature>
<dbReference type="AlphaFoldDB" id="A0A381FDM8"/>
<keyword evidence="6" id="KW-0406">Ion transport</keyword>
<dbReference type="InterPro" id="IPR023171">
    <property type="entry name" value="Na/H_antiporter_dom_sf"/>
</dbReference>
<comment type="function">
    <text evidence="6">Na(+)/H(+) antiporter that extrudes sodium in exchange for external protons.</text>
</comment>
<dbReference type="GO" id="GO:0006885">
    <property type="term" value="P:regulation of pH"/>
    <property type="evidence" value="ECO:0007669"/>
    <property type="project" value="UniProtKB-UniRule"/>
</dbReference>
<evidence type="ECO:0000256" key="4">
    <source>
        <dbReference type="ARBA" id="ARBA00022989"/>
    </source>
</evidence>
<dbReference type="EMBL" id="UFVR01000004">
    <property type="protein sequence ID" value="SUX44637.1"/>
    <property type="molecule type" value="Genomic_DNA"/>
</dbReference>
<feature type="transmembrane region" description="Helical" evidence="6">
    <location>
        <begin position="288"/>
        <end position="307"/>
    </location>
</feature>
<feature type="transmembrane region" description="Helical" evidence="6">
    <location>
        <begin position="127"/>
        <end position="144"/>
    </location>
</feature>
<proteinExistence type="inferred from homology"/>
<evidence type="ECO:0000256" key="6">
    <source>
        <dbReference type="HAMAP-Rule" id="MF_01844"/>
    </source>
</evidence>
<accession>A0A381FDM8</accession>
<protein>
    <recommendedName>
        <fullName evidence="6">Na(+)/H(+) antiporter NhaA</fullName>
    </recommendedName>
    <alternativeName>
        <fullName evidence="6">Sodium/proton antiporter NhaA</fullName>
    </alternativeName>
</protein>
<keyword evidence="6" id="KW-0813">Transport</keyword>
<dbReference type="Gene3D" id="1.20.1530.10">
    <property type="entry name" value="Na+/H+ antiporter like domain"/>
    <property type="match status" value="1"/>
</dbReference>
<keyword evidence="3 6" id="KW-0812">Transmembrane</keyword>
<comment type="catalytic activity">
    <reaction evidence="6">
        <text>Na(+)(in) + 2 H(+)(out) = Na(+)(out) + 2 H(+)(in)</text>
        <dbReference type="Rhea" id="RHEA:29251"/>
        <dbReference type="ChEBI" id="CHEBI:15378"/>
        <dbReference type="ChEBI" id="CHEBI:29101"/>
    </reaction>
</comment>
<feature type="transmembrane region" description="Helical" evidence="6">
    <location>
        <begin position="328"/>
        <end position="350"/>
    </location>
</feature>
<comment type="similarity">
    <text evidence="6">Belongs to the NhaA Na(+)/H(+) (TC 2.A.33) antiporter family.</text>
</comment>
<dbReference type="PANTHER" id="PTHR30341">
    <property type="entry name" value="SODIUM ION/PROTON ANTIPORTER NHAA-RELATED"/>
    <property type="match status" value="1"/>
</dbReference>
<feature type="transmembrane region" description="Helical" evidence="6">
    <location>
        <begin position="20"/>
        <end position="39"/>
    </location>
</feature>
<keyword evidence="6" id="KW-0915">Sodium</keyword>
<comment type="subcellular location">
    <subcellularLocation>
        <location evidence="1">Cell inner membrane</location>
        <topology evidence="1">Multi-pass membrane protein</topology>
    </subcellularLocation>
    <subcellularLocation>
        <location evidence="6">Cell membrane</location>
        <topology evidence="6">Multi-pass membrane protein</topology>
    </subcellularLocation>
</comment>
<dbReference type="GO" id="GO:0015385">
    <property type="term" value="F:sodium:proton antiporter activity"/>
    <property type="evidence" value="ECO:0007669"/>
    <property type="project" value="UniProtKB-UniRule"/>
</dbReference>
<sequence>MKLNQYFNKFFQSNQSSGVLLIFCVFFALIIANSSLGTGFQQILDYQLGFENVDLKYPLSIWINDGLMAVFFLLVGLEIKRELVEGELSSFKNASLPIFAAVGGMVVPAVIYSIFNSGTEYSNGWGIPMATDIAFSLAIISMLGKKVPASLKIFLTALAIVDDLGAILVIAIFYTEQIHWIYLLLSVGIVAVLFILNFLKVTKLIFYIIPGIFLWYFLHHSGIHATIAGVLLALSIPTNVSKIKISPLEKLEHTLHFPVSFIIMPIFALTNTNITFNSGMVDGLFNSLGLGIIGGLVLGKLIGINLFSLIAVKLKISALPQRSSWSQMLGVGLLAGIGFTMSIFIALLSFKHEVDFQDEAKFAILIASFIAAISGYVILNLSSKKRRKRKPRSTRKISSF</sequence>
<dbReference type="NCBIfam" id="NF007112">
    <property type="entry name" value="PRK09561.1"/>
    <property type="match status" value="1"/>
</dbReference>
<organism evidence="7 8">
    <name type="scientific">Chryseobacterium indoltheticum</name>
    <dbReference type="NCBI Taxonomy" id="254"/>
    <lineage>
        <taxon>Bacteria</taxon>
        <taxon>Pseudomonadati</taxon>
        <taxon>Bacteroidota</taxon>
        <taxon>Flavobacteriia</taxon>
        <taxon>Flavobacteriales</taxon>
        <taxon>Weeksellaceae</taxon>
        <taxon>Chryseobacterium group</taxon>
        <taxon>Chryseobacterium</taxon>
    </lineage>
</organism>
<evidence type="ECO:0000313" key="7">
    <source>
        <dbReference type="EMBL" id="SUX44637.1"/>
    </source>
</evidence>
<evidence type="ECO:0000256" key="2">
    <source>
        <dbReference type="ARBA" id="ARBA00022475"/>
    </source>
</evidence>
<evidence type="ECO:0000256" key="1">
    <source>
        <dbReference type="ARBA" id="ARBA00004429"/>
    </source>
</evidence>
<feature type="transmembrane region" description="Helical" evidence="6">
    <location>
        <begin position="59"/>
        <end position="77"/>
    </location>
</feature>
<dbReference type="InterPro" id="IPR004670">
    <property type="entry name" value="NhaA"/>
</dbReference>
<evidence type="ECO:0000313" key="8">
    <source>
        <dbReference type="Proteomes" id="UP000254282"/>
    </source>
</evidence>
<dbReference type="HAMAP" id="MF_01844">
    <property type="entry name" value="NhaA"/>
    <property type="match status" value="1"/>
</dbReference>
<gene>
    <name evidence="7" type="primary">nhaA_1</name>
    <name evidence="6" type="synonym">nhaA</name>
    <name evidence="7" type="ORF">NCTC13532_00905</name>
</gene>
<feature type="transmembrane region" description="Helical" evidence="6">
    <location>
        <begin position="255"/>
        <end position="276"/>
    </location>
</feature>
<keyword evidence="6" id="KW-0050">Antiport</keyword>
<dbReference type="NCBIfam" id="NF007111">
    <property type="entry name" value="PRK09560.1"/>
    <property type="match status" value="1"/>
</dbReference>
<reference evidence="7 8" key="1">
    <citation type="submission" date="2018-06" db="EMBL/GenBank/DDBJ databases">
        <authorList>
            <consortium name="Pathogen Informatics"/>
            <person name="Doyle S."/>
        </authorList>
    </citation>
    <scope>NUCLEOTIDE SEQUENCE [LARGE SCALE GENOMIC DNA]</scope>
    <source>
        <strain evidence="7 8">NCTC13532</strain>
    </source>
</reference>
<name>A0A381FDM8_9FLAO</name>
<dbReference type="GO" id="GO:0005886">
    <property type="term" value="C:plasma membrane"/>
    <property type="evidence" value="ECO:0007669"/>
    <property type="project" value="UniProtKB-SubCell"/>
</dbReference>
<keyword evidence="5 6" id="KW-0472">Membrane</keyword>
<keyword evidence="2 6" id="KW-1003">Cell membrane</keyword>
<dbReference type="NCBIfam" id="TIGR00773">
    <property type="entry name" value="NhaA"/>
    <property type="match status" value="1"/>
</dbReference>
<dbReference type="RefSeq" id="WP_115619398.1">
    <property type="nucleotide sequence ID" value="NZ_UFVR01000004.1"/>
</dbReference>
<dbReference type="Proteomes" id="UP000254282">
    <property type="component" value="Unassembled WGS sequence"/>
</dbReference>
<dbReference type="PANTHER" id="PTHR30341:SF0">
    <property type="entry name" value="NA(+)_H(+) ANTIPORTER NHAA"/>
    <property type="match status" value="1"/>
</dbReference>
<dbReference type="STRING" id="254.SAMN05421682_10352"/>
<keyword evidence="4 6" id="KW-1133">Transmembrane helix</keyword>
<keyword evidence="6" id="KW-0739">Sodium transport</keyword>
<feature type="transmembrane region" description="Helical" evidence="6">
    <location>
        <begin position="98"/>
        <end position="115"/>
    </location>
</feature>
<feature type="transmembrane region" description="Helical" evidence="6">
    <location>
        <begin position="180"/>
        <end position="199"/>
    </location>
</feature>
<dbReference type="Pfam" id="PF06965">
    <property type="entry name" value="Na_H_antiport_1"/>
    <property type="match status" value="1"/>
</dbReference>
<feature type="transmembrane region" description="Helical" evidence="6">
    <location>
        <begin position="362"/>
        <end position="382"/>
    </location>
</feature>
<evidence type="ECO:0000256" key="3">
    <source>
        <dbReference type="ARBA" id="ARBA00022692"/>
    </source>
</evidence>
<evidence type="ECO:0000256" key="5">
    <source>
        <dbReference type="ARBA" id="ARBA00023136"/>
    </source>
</evidence>